<dbReference type="PANTHER" id="PTHR23172:SF69">
    <property type="entry name" value="CHAPERONE DNAJ-DOMAIN SUPERFAMILY PROTEIN"/>
    <property type="match status" value="1"/>
</dbReference>
<dbReference type="Gene3D" id="1.10.287.110">
    <property type="entry name" value="DnaJ domain"/>
    <property type="match status" value="1"/>
</dbReference>
<organism evidence="2">
    <name type="scientific">Sesamum latifolium</name>
    <dbReference type="NCBI Taxonomy" id="2727402"/>
    <lineage>
        <taxon>Eukaryota</taxon>
        <taxon>Viridiplantae</taxon>
        <taxon>Streptophyta</taxon>
        <taxon>Embryophyta</taxon>
        <taxon>Tracheophyta</taxon>
        <taxon>Spermatophyta</taxon>
        <taxon>Magnoliopsida</taxon>
        <taxon>eudicotyledons</taxon>
        <taxon>Gunneridae</taxon>
        <taxon>Pentapetalae</taxon>
        <taxon>asterids</taxon>
        <taxon>lamiids</taxon>
        <taxon>Lamiales</taxon>
        <taxon>Pedaliaceae</taxon>
        <taxon>Sesamum</taxon>
    </lineage>
</organism>
<dbReference type="GO" id="GO:0072583">
    <property type="term" value="P:clathrin-dependent endocytosis"/>
    <property type="evidence" value="ECO:0007669"/>
    <property type="project" value="TreeGrafter"/>
</dbReference>
<dbReference type="InterPro" id="IPR036869">
    <property type="entry name" value="J_dom_sf"/>
</dbReference>
<dbReference type="PANTHER" id="PTHR23172">
    <property type="entry name" value="AUXILIN/CYCLIN G-ASSOCIATED KINASE-RELATED"/>
    <property type="match status" value="1"/>
</dbReference>
<dbReference type="GO" id="GO:0031982">
    <property type="term" value="C:vesicle"/>
    <property type="evidence" value="ECO:0007669"/>
    <property type="project" value="TreeGrafter"/>
</dbReference>
<evidence type="ECO:0000313" key="2">
    <source>
        <dbReference type="EMBL" id="KAL0442490.1"/>
    </source>
</evidence>
<protein>
    <submittedName>
        <fullName evidence="2">J domain-containing protein required for chloroplast accumulation response 1</fullName>
    </submittedName>
</protein>
<evidence type="ECO:0000256" key="1">
    <source>
        <dbReference type="SAM" id="MobiDB-lite"/>
    </source>
</evidence>
<feature type="compositionally biased region" description="Acidic residues" evidence="1">
    <location>
        <begin position="45"/>
        <end position="56"/>
    </location>
</feature>
<feature type="region of interest" description="Disordered" evidence="1">
    <location>
        <begin position="151"/>
        <end position="172"/>
    </location>
</feature>
<dbReference type="GO" id="GO:0072318">
    <property type="term" value="P:clathrin coat disassembly"/>
    <property type="evidence" value="ECO:0007669"/>
    <property type="project" value="TreeGrafter"/>
</dbReference>
<sequence length="547" mass="62055">MDESWRMRLGLPTGLPQPRHFRNYPPRRSTEDATSHRRKPISSDLPDDPLNPEDFSDVFGGPPRTILSRQFSTAFPRSSSSSTGFFYEEIFRPSEKAPPPTVGRSGRSLPEFRIPGQQTTSDHNHHKRESYSFYGDIFGWEDDSVVRSRSRSKTSSSSVLSSEELSPLRPAISGDSNDDVSLFASKLRPLNVRSRWSSRRIVHEDYQRQQNMMPPFAATQPIYNAENDFPFGLSRRNASPETISLEPMSNGSFRVSADDLKLNSPSSAVSSVCQSDREQTTREIEEEILRQDAMEQDEDESLSSYVIEINSDIREGTCESNAVDEAIAWAKEKFQTHCHQDKCGMQELEKDKPTELSKMLEAHQLSEGNTDSLDHWMTNRISGQPENKHNSLEACILLQVQTEMQILDEKIRLWSTGKEADIRLLLSSLHHVLWSDSGWFPVPLANIIEIPKVKKAYQKARLCLHPDKLQQRGATQQQKYIAEKAFSVLQAPSMHRDATLFTTEPPRSVNCCKHSIMLLFHTGLPSTRARSSPTLHHHHGKSLTNIS</sequence>
<reference evidence="2" key="1">
    <citation type="submission" date="2020-06" db="EMBL/GenBank/DDBJ databases">
        <authorList>
            <person name="Li T."/>
            <person name="Hu X."/>
            <person name="Zhang T."/>
            <person name="Song X."/>
            <person name="Zhang H."/>
            <person name="Dai N."/>
            <person name="Sheng W."/>
            <person name="Hou X."/>
            <person name="Wei L."/>
        </authorList>
    </citation>
    <scope>NUCLEOTIDE SEQUENCE</scope>
    <source>
        <strain evidence="2">KEN1</strain>
        <tissue evidence="2">Leaf</tissue>
    </source>
</reference>
<dbReference type="GO" id="GO:0030276">
    <property type="term" value="F:clathrin binding"/>
    <property type="evidence" value="ECO:0007669"/>
    <property type="project" value="TreeGrafter"/>
</dbReference>
<reference evidence="2" key="2">
    <citation type="journal article" date="2024" name="Plant">
        <title>Genomic evolution and insights into agronomic trait innovations of Sesamum species.</title>
        <authorList>
            <person name="Miao H."/>
            <person name="Wang L."/>
            <person name="Qu L."/>
            <person name="Liu H."/>
            <person name="Sun Y."/>
            <person name="Le M."/>
            <person name="Wang Q."/>
            <person name="Wei S."/>
            <person name="Zheng Y."/>
            <person name="Lin W."/>
            <person name="Duan Y."/>
            <person name="Cao H."/>
            <person name="Xiong S."/>
            <person name="Wang X."/>
            <person name="Wei L."/>
            <person name="Li C."/>
            <person name="Ma Q."/>
            <person name="Ju M."/>
            <person name="Zhao R."/>
            <person name="Li G."/>
            <person name="Mu C."/>
            <person name="Tian Q."/>
            <person name="Mei H."/>
            <person name="Zhang T."/>
            <person name="Gao T."/>
            <person name="Zhang H."/>
        </authorList>
    </citation>
    <scope>NUCLEOTIDE SEQUENCE</scope>
    <source>
        <strain evidence="2">KEN1</strain>
    </source>
</reference>
<gene>
    <name evidence="2" type="ORF">Slati_1971700</name>
</gene>
<name>A0AAW2WM97_9LAMI</name>
<dbReference type="GO" id="GO:0005737">
    <property type="term" value="C:cytoplasm"/>
    <property type="evidence" value="ECO:0007669"/>
    <property type="project" value="TreeGrafter"/>
</dbReference>
<dbReference type="FunFam" id="1.10.287.110:FF:000043">
    <property type="entry name" value="J-domain protein required for chloroplast accumulation response 1"/>
    <property type="match status" value="1"/>
</dbReference>
<dbReference type="AlphaFoldDB" id="A0AAW2WM97"/>
<accession>A0AAW2WM97</accession>
<proteinExistence type="predicted"/>
<feature type="region of interest" description="Disordered" evidence="1">
    <location>
        <begin position="1"/>
        <end position="62"/>
    </location>
</feature>
<feature type="compositionally biased region" description="Low complexity" evidence="1">
    <location>
        <begin position="153"/>
        <end position="165"/>
    </location>
</feature>
<dbReference type="EMBL" id="JACGWN010000007">
    <property type="protein sequence ID" value="KAL0442490.1"/>
    <property type="molecule type" value="Genomic_DNA"/>
</dbReference>
<dbReference type="SUPFAM" id="SSF46565">
    <property type="entry name" value="Chaperone J-domain"/>
    <property type="match status" value="1"/>
</dbReference>
<comment type="caution">
    <text evidence="2">The sequence shown here is derived from an EMBL/GenBank/DDBJ whole genome shotgun (WGS) entry which is preliminary data.</text>
</comment>
<feature type="region of interest" description="Disordered" evidence="1">
    <location>
        <begin position="91"/>
        <end position="128"/>
    </location>
</feature>